<dbReference type="Proteomes" id="UP000290975">
    <property type="component" value="Unassembled WGS sequence"/>
</dbReference>
<evidence type="ECO:0000313" key="1">
    <source>
        <dbReference type="EMBL" id="GBH29414.1"/>
    </source>
</evidence>
<dbReference type="InterPro" id="IPR025332">
    <property type="entry name" value="DUF4238"/>
</dbReference>
<dbReference type="Pfam" id="PF14022">
    <property type="entry name" value="DUF4238"/>
    <property type="match status" value="1"/>
</dbReference>
<keyword evidence="2" id="KW-1185">Reference proteome</keyword>
<sequence length="339" mass="38790">MAKHQHYVPRLLLRGFLSQNGNEADKERVRVIDLKKQREIITSIDNIMGEGKFNEWWIDDETVASIDPLADHVERNIAPLIHRIREEKKIEQTPDVISDLSLFLAFQFIRTKKMRLMPERLNEQIRSHVRRMGLDPERVKGLQEWNENTLKAQHAKHQIDGLQKYAEIMSEKVFFVMTAPEGASFYLSDHPVALHSDQDRPGIMRGLGIGVPYIQIYLPISADVMLCAYDPAVLGDLMRGRDEEMNKGRAMALKALIDGRITAAQMRHCVEQEKEHDIVTPMITTIRAGGPVAIEKEQVDTYNSLQVFHAHRFVVDPRGEFDIVAEMLAERAASASIHR</sequence>
<proteinExistence type="predicted"/>
<accession>A0A401IYD3</accession>
<name>A0A401IYD3_SPHXE</name>
<dbReference type="EMBL" id="BBQY01000001">
    <property type="protein sequence ID" value="GBH29414.1"/>
    <property type="molecule type" value="Genomic_DNA"/>
</dbReference>
<reference evidence="1 2" key="1">
    <citation type="submission" date="2014-12" db="EMBL/GenBank/DDBJ databases">
        <title>Whole genome sequencing of Sphingobium xenophagum OW59.</title>
        <authorList>
            <person name="Ohta Y."/>
            <person name="Nishi S."/>
            <person name="Hatada Y."/>
        </authorList>
    </citation>
    <scope>NUCLEOTIDE SEQUENCE [LARGE SCALE GENOMIC DNA]</scope>
    <source>
        <strain evidence="1 2">OW59</strain>
    </source>
</reference>
<gene>
    <name evidence="1" type="ORF">MBESOW_P0668</name>
</gene>
<organism evidence="1 2">
    <name type="scientific">Sphingobium xenophagum</name>
    <dbReference type="NCBI Taxonomy" id="121428"/>
    <lineage>
        <taxon>Bacteria</taxon>
        <taxon>Pseudomonadati</taxon>
        <taxon>Pseudomonadota</taxon>
        <taxon>Alphaproteobacteria</taxon>
        <taxon>Sphingomonadales</taxon>
        <taxon>Sphingomonadaceae</taxon>
        <taxon>Sphingobium</taxon>
    </lineage>
</organism>
<dbReference type="AlphaFoldDB" id="A0A401IYD3"/>
<protein>
    <recommendedName>
        <fullName evidence="3">DUF4238 domain-containing protein</fullName>
    </recommendedName>
</protein>
<evidence type="ECO:0008006" key="3">
    <source>
        <dbReference type="Google" id="ProtNLM"/>
    </source>
</evidence>
<evidence type="ECO:0000313" key="2">
    <source>
        <dbReference type="Proteomes" id="UP000290975"/>
    </source>
</evidence>
<comment type="caution">
    <text evidence="1">The sequence shown here is derived from an EMBL/GenBank/DDBJ whole genome shotgun (WGS) entry which is preliminary data.</text>
</comment>
<dbReference type="RefSeq" id="WP_130751940.1">
    <property type="nucleotide sequence ID" value="NZ_BBQY01000001.1"/>
</dbReference>